<name>G7MNI5_MACMU</name>
<organism evidence="1">
    <name type="scientific">Macaca mulatta</name>
    <name type="common">Rhesus macaque</name>
    <dbReference type="NCBI Taxonomy" id="9544"/>
    <lineage>
        <taxon>Eukaryota</taxon>
        <taxon>Metazoa</taxon>
        <taxon>Chordata</taxon>
        <taxon>Craniata</taxon>
        <taxon>Vertebrata</taxon>
        <taxon>Euteleostomi</taxon>
        <taxon>Mammalia</taxon>
        <taxon>Eutheria</taxon>
        <taxon>Euarchontoglires</taxon>
        <taxon>Primates</taxon>
        <taxon>Haplorrhini</taxon>
        <taxon>Catarrhini</taxon>
        <taxon>Cercopithecidae</taxon>
        <taxon>Cercopithecinae</taxon>
        <taxon>Macaca</taxon>
    </lineage>
</organism>
<evidence type="ECO:0000313" key="1">
    <source>
        <dbReference type="EMBL" id="EHH17883.1"/>
    </source>
</evidence>
<reference evidence="1" key="1">
    <citation type="journal article" date="2011" name="Nat. Biotechnol.">
        <title>Genome sequencing and comparison of two nonhuman primate animal models, the cynomolgus and Chinese rhesus macaques.</title>
        <authorList>
            <person name="Yan G."/>
            <person name="Zhang G."/>
            <person name="Fang X."/>
            <person name="Zhang Y."/>
            <person name="Li C."/>
            <person name="Ling F."/>
            <person name="Cooper D.N."/>
            <person name="Li Q."/>
            <person name="Li Y."/>
            <person name="van Gool A.J."/>
            <person name="Du H."/>
            <person name="Chen J."/>
            <person name="Chen R."/>
            <person name="Zhang P."/>
            <person name="Huang Z."/>
            <person name="Thompson J.R."/>
            <person name="Meng Y."/>
            <person name="Bai Y."/>
            <person name="Wang J."/>
            <person name="Zhuo M."/>
            <person name="Wang T."/>
            <person name="Huang Y."/>
            <person name="Wei L."/>
            <person name="Li J."/>
            <person name="Wang Z."/>
            <person name="Hu H."/>
            <person name="Yang P."/>
            <person name="Le L."/>
            <person name="Stenson P.D."/>
            <person name="Li B."/>
            <person name="Liu X."/>
            <person name="Ball E.V."/>
            <person name="An N."/>
            <person name="Huang Q."/>
            <person name="Zhang Y."/>
            <person name="Fan W."/>
            <person name="Zhang X."/>
            <person name="Li Y."/>
            <person name="Wang W."/>
            <person name="Katze M.G."/>
            <person name="Su B."/>
            <person name="Nielsen R."/>
            <person name="Yang H."/>
            <person name="Wang J."/>
            <person name="Wang X."/>
            <person name="Wang J."/>
        </authorList>
    </citation>
    <scope>NUCLEOTIDE SEQUENCE [LARGE SCALE GENOMIC DNA]</scope>
    <source>
        <strain evidence="1">CR-5</strain>
    </source>
</reference>
<dbReference type="EMBL" id="CM001255">
    <property type="protein sequence ID" value="EHH17883.1"/>
    <property type="molecule type" value="Genomic_DNA"/>
</dbReference>
<protein>
    <submittedName>
        <fullName evidence="1">Uncharacterized protein</fullName>
    </submittedName>
</protein>
<dbReference type="AlphaFoldDB" id="G7MNI5"/>
<accession>G7MNI5</accession>
<feature type="non-terminal residue" evidence="1">
    <location>
        <position position="69"/>
    </location>
</feature>
<dbReference type="Proteomes" id="UP000013456">
    <property type="component" value="Chromosome 3"/>
</dbReference>
<sequence>DVHFVSTLEPLSNAVKRNVPRCIIILVLQEPAPFRISVTSSCFVQNTLTKLPKDRKMQTVQCATARETS</sequence>
<feature type="non-terminal residue" evidence="1">
    <location>
        <position position="1"/>
    </location>
</feature>
<gene>
    <name evidence="1" type="ORF">EGK_14366</name>
</gene>
<proteinExistence type="predicted"/>